<evidence type="ECO:0000313" key="2">
    <source>
        <dbReference type="Proteomes" id="UP001057375"/>
    </source>
</evidence>
<dbReference type="Proteomes" id="UP001057375">
    <property type="component" value="Unassembled WGS sequence"/>
</dbReference>
<gene>
    <name evidence="1" type="ORF">ADUPG1_010844</name>
</gene>
<reference evidence="1" key="1">
    <citation type="submission" date="2022-03" db="EMBL/GenBank/DDBJ databases">
        <title>Draft genome sequence of Aduncisulcus paluster, a free-living microaerophilic Fornicata.</title>
        <authorList>
            <person name="Yuyama I."/>
            <person name="Kume K."/>
            <person name="Tamura T."/>
            <person name="Inagaki Y."/>
            <person name="Hashimoto T."/>
        </authorList>
    </citation>
    <scope>NUCLEOTIDE SEQUENCE</scope>
    <source>
        <strain evidence="1">NY0171</strain>
    </source>
</reference>
<evidence type="ECO:0000313" key="1">
    <source>
        <dbReference type="EMBL" id="GKT16067.1"/>
    </source>
</evidence>
<comment type="caution">
    <text evidence="1">The sequence shown here is derived from an EMBL/GenBank/DDBJ whole genome shotgun (WGS) entry which is preliminary data.</text>
</comment>
<accession>A0ABQ5JU56</accession>
<protein>
    <recommendedName>
        <fullName evidence="3">Chromo domain-containing protein</fullName>
    </recommendedName>
</protein>
<sequence length="184" mass="21237">MARDWTTERKESKAQLPPQHISVDSYVKKLTDNIRDIHDQARQYERTEEERPKSSIITPGTYVLIKRYPEPKKLQFPWEGPYVIVGKTADVEYRVKSLLGAVRYVHEADIKVLGGEMDLDKAIASLVQDTGRRLPKQIIKKKGRGRGEMYEVVWYGFPEGKTTWAKRGEIEGSLAFKEFISPKQ</sequence>
<dbReference type="EMBL" id="BQXS01011726">
    <property type="protein sequence ID" value="GKT16067.1"/>
    <property type="molecule type" value="Genomic_DNA"/>
</dbReference>
<organism evidence="1 2">
    <name type="scientific">Aduncisulcus paluster</name>
    <dbReference type="NCBI Taxonomy" id="2918883"/>
    <lineage>
        <taxon>Eukaryota</taxon>
        <taxon>Metamonada</taxon>
        <taxon>Carpediemonas-like organisms</taxon>
        <taxon>Aduncisulcus</taxon>
    </lineage>
</organism>
<name>A0ABQ5JU56_9EUKA</name>
<evidence type="ECO:0008006" key="3">
    <source>
        <dbReference type="Google" id="ProtNLM"/>
    </source>
</evidence>
<keyword evidence="2" id="KW-1185">Reference proteome</keyword>
<proteinExistence type="predicted"/>